<dbReference type="Proteomes" id="UP000226420">
    <property type="component" value="Unassembled WGS sequence"/>
</dbReference>
<name>A0AAJ5BH71_9GAMM</name>
<dbReference type="SUPFAM" id="SSF53474">
    <property type="entry name" value="alpha/beta-Hydrolases"/>
    <property type="match status" value="1"/>
</dbReference>
<comment type="caution">
    <text evidence="1">The sequence shown here is derived from an EMBL/GenBank/DDBJ whole genome shotgun (WGS) entry which is preliminary data.</text>
</comment>
<accession>A0AAJ5BH71</accession>
<reference evidence="1 2" key="1">
    <citation type="submission" date="2016-10" db="EMBL/GenBank/DDBJ databases">
        <authorList>
            <person name="Varghese N."/>
            <person name="Submissions S."/>
        </authorList>
    </citation>
    <scope>NUCLEOTIDE SEQUENCE [LARGE SCALE GENOMIC DNA]</scope>
    <source>
        <strain evidence="1 2">DSM 5563</strain>
    </source>
</reference>
<evidence type="ECO:0008006" key="3">
    <source>
        <dbReference type="Google" id="ProtNLM"/>
    </source>
</evidence>
<proteinExistence type="predicted"/>
<organism evidence="1 2">
    <name type="scientific">Pragia fontium DSM 5563 = ATCC 49100</name>
    <dbReference type="NCBI Taxonomy" id="1122977"/>
    <lineage>
        <taxon>Bacteria</taxon>
        <taxon>Pseudomonadati</taxon>
        <taxon>Pseudomonadota</taxon>
        <taxon>Gammaproteobacteria</taxon>
        <taxon>Enterobacterales</taxon>
        <taxon>Budviciaceae</taxon>
        <taxon>Pragia</taxon>
    </lineage>
</organism>
<evidence type="ECO:0000313" key="2">
    <source>
        <dbReference type="Proteomes" id="UP000226420"/>
    </source>
</evidence>
<dbReference type="Gene3D" id="3.40.50.1820">
    <property type="entry name" value="alpha/beta hydrolase"/>
    <property type="match status" value="1"/>
</dbReference>
<evidence type="ECO:0000313" key="1">
    <source>
        <dbReference type="EMBL" id="SFC81278.1"/>
    </source>
</evidence>
<dbReference type="EMBL" id="FOLW01000004">
    <property type="protein sequence ID" value="SFC81278.1"/>
    <property type="molecule type" value="Genomic_DNA"/>
</dbReference>
<dbReference type="RefSeq" id="WP_074822397.1">
    <property type="nucleotide sequence ID" value="NZ_FOLW01000004.1"/>
</dbReference>
<dbReference type="AlphaFoldDB" id="A0AAJ5BH71"/>
<protein>
    <recommendedName>
        <fullName evidence="3">Alpha/beta hydrolase</fullName>
    </recommendedName>
</protein>
<gene>
    <name evidence="1" type="ORF">SAMN02745723_104198</name>
</gene>
<sequence>MRKEYLKIEQIPAVLWGPSAEKLVIAIHGNMSNKTDRSIELFARHAIQNGYQVLSFDLPEHGDRKDEDTLCKIDICVSELNLIMEYARAYSKRISLFAISMGVYFSLSAYQDMALEKAWFLSPIIDMQRMIENMMSWFNITPEQLKQEESIVTPIGATLYWDYYCYVKTYPIVKWNVSTEILYGSQDDICEKDCLLSFVHKYACNLEIKDAEHYFHTPDQLNILNTWLVKTIQ</sequence>
<dbReference type="InterPro" id="IPR029058">
    <property type="entry name" value="AB_hydrolase_fold"/>
</dbReference>